<dbReference type="Proteomes" id="UP000238426">
    <property type="component" value="Unassembled WGS sequence"/>
</dbReference>
<evidence type="ECO:0000256" key="8">
    <source>
        <dbReference type="SAM" id="Phobius"/>
    </source>
</evidence>
<feature type="transmembrane region" description="Helical" evidence="8">
    <location>
        <begin position="153"/>
        <end position="181"/>
    </location>
</feature>
<feature type="transmembrane region" description="Helical" evidence="8">
    <location>
        <begin position="113"/>
        <end position="141"/>
    </location>
</feature>
<dbReference type="GO" id="GO:0016763">
    <property type="term" value="F:pentosyltransferase activity"/>
    <property type="evidence" value="ECO:0007669"/>
    <property type="project" value="TreeGrafter"/>
</dbReference>
<evidence type="ECO:0000256" key="3">
    <source>
        <dbReference type="ARBA" id="ARBA00022676"/>
    </source>
</evidence>
<protein>
    <recommendedName>
        <fullName evidence="11">Glycosyltransferase RgtA/B/C/D-like domain-containing protein</fullName>
    </recommendedName>
</protein>
<evidence type="ECO:0000256" key="5">
    <source>
        <dbReference type="ARBA" id="ARBA00022692"/>
    </source>
</evidence>
<feature type="transmembrane region" description="Helical" evidence="8">
    <location>
        <begin position="193"/>
        <end position="213"/>
    </location>
</feature>
<gene>
    <name evidence="9" type="ORF">C7H52_13095</name>
</gene>
<feature type="transmembrane region" description="Helical" evidence="8">
    <location>
        <begin position="381"/>
        <end position="399"/>
    </location>
</feature>
<dbReference type="GO" id="GO:0005886">
    <property type="term" value="C:plasma membrane"/>
    <property type="evidence" value="ECO:0007669"/>
    <property type="project" value="UniProtKB-SubCell"/>
</dbReference>
<keyword evidence="10" id="KW-1185">Reference proteome</keyword>
<dbReference type="RefSeq" id="WP_106464357.1">
    <property type="nucleotide sequence ID" value="NZ_PXOQ01000019.1"/>
</dbReference>
<evidence type="ECO:0000256" key="1">
    <source>
        <dbReference type="ARBA" id="ARBA00004651"/>
    </source>
</evidence>
<evidence type="ECO:0000313" key="9">
    <source>
        <dbReference type="EMBL" id="PSG86079.1"/>
    </source>
</evidence>
<evidence type="ECO:0000313" key="10">
    <source>
        <dbReference type="Proteomes" id="UP000238426"/>
    </source>
</evidence>
<feature type="transmembrane region" description="Helical" evidence="8">
    <location>
        <begin position="59"/>
        <end position="92"/>
    </location>
</feature>
<comment type="caution">
    <text evidence="9">The sequence shown here is derived from an EMBL/GenBank/DDBJ whole genome shotgun (WGS) entry which is preliminary data.</text>
</comment>
<dbReference type="InterPro" id="IPR050297">
    <property type="entry name" value="LipidA_mod_glycosyltrf_83"/>
</dbReference>
<evidence type="ECO:0000256" key="4">
    <source>
        <dbReference type="ARBA" id="ARBA00022679"/>
    </source>
</evidence>
<evidence type="ECO:0008006" key="11">
    <source>
        <dbReference type="Google" id="ProtNLM"/>
    </source>
</evidence>
<dbReference type="OrthoDB" id="996005at2"/>
<keyword evidence="4" id="KW-0808">Transferase</keyword>
<evidence type="ECO:0000256" key="2">
    <source>
        <dbReference type="ARBA" id="ARBA00022475"/>
    </source>
</evidence>
<accession>A0A2T1N4N0</accession>
<organism evidence="9 10">
    <name type="scientific">Aurantibacter aestuarii</name>
    <dbReference type="NCBI Taxonomy" id="1266046"/>
    <lineage>
        <taxon>Bacteria</taxon>
        <taxon>Pseudomonadati</taxon>
        <taxon>Bacteroidota</taxon>
        <taxon>Flavobacteriia</taxon>
        <taxon>Flavobacteriales</taxon>
        <taxon>Flavobacteriaceae</taxon>
        <taxon>Aurantibacter</taxon>
    </lineage>
</organism>
<evidence type="ECO:0000256" key="6">
    <source>
        <dbReference type="ARBA" id="ARBA00022989"/>
    </source>
</evidence>
<keyword evidence="3" id="KW-0328">Glycosyltransferase</keyword>
<dbReference type="PANTHER" id="PTHR33908:SF11">
    <property type="entry name" value="MEMBRANE PROTEIN"/>
    <property type="match status" value="1"/>
</dbReference>
<keyword evidence="5 8" id="KW-0812">Transmembrane</keyword>
<keyword evidence="7 8" id="KW-0472">Membrane</keyword>
<keyword evidence="2" id="KW-1003">Cell membrane</keyword>
<sequence length="440" mass="51203">MKKTKAILLLLSIGLIFRLAVFFLGYPNPTFTADTQGYLELAQLIQEFSLNNYIGHRTLGYPLLIALAFGNIYVVIAYQFIIGLITSLLWFLTLIKLNFRVSHSFYTSLFLSTLLNVFIFETTILVECITLFFMSLLVYIVAPEGLNTNRFKLNLWLSLVCGALTLIKPFYAFLPFLFFGLYFLNHLKLNLKLLNKSVILIGAIVVYFGWSYVNKVNTGHFVSTTFYGLNTAQNCVRFAEHVPEEFSWIGEPYAHYREKSKVEGRDLAMTIWYAYEENAFNSKNLSFPDLSAELGRYAKVAIASNPKAYVNQVLFYSFKDFWSSSIYWEDSKFTSTTSEYILKRIWYVQRQFIKLFRLLFLLLTPFVVYSFFKKRRITDSIVFYSIIYAAAILQALVTYGNNARFSFPFEFLMLFSVLYVLKEHNSLSYVKSKFKRLQVK</sequence>
<dbReference type="PANTHER" id="PTHR33908">
    <property type="entry name" value="MANNOSYLTRANSFERASE YKCB-RELATED"/>
    <property type="match status" value="1"/>
</dbReference>
<evidence type="ECO:0000256" key="7">
    <source>
        <dbReference type="ARBA" id="ARBA00023136"/>
    </source>
</evidence>
<dbReference type="GO" id="GO:0009103">
    <property type="term" value="P:lipopolysaccharide biosynthetic process"/>
    <property type="evidence" value="ECO:0007669"/>
    <property type="project" value="UniProtKB-ARBA"/>
</dbReference>
<reference evidence="9 10" key="1">
    <citation type="submission" date="2018-03" db="EMBL/GenBank/DDBJ databases">
        <title>Mesoflavibacter sp. HG37 and Mesoflavibacter sp. HG96 sp.nov., two marine bacteria isolated from seawater of Western Pacific Ocean.</title>
        <authorList>
            <person name="Cheng H."/>
            <person name="Wu Y.-H."/>
            <person name="Guo L.-L."/>
            <person name="Xu X.-W."/>
        </authorList>
    </citation>
    <scope>NUCLEOTIDE SEQUENCE [LARGE SCALE GENOMIC DNA]</scope>
    <source>
        <strain evidence="9 10">KCTC 32269</strain>
    </source>
</reference>
<keyword evidence="6 8" id="KW-1133">Transmembrane helix</keyword>
<proteinExistence type="predicted"/>
<dbReference type="AlphaFoldDB" id="A0A2T1N4N0"/>
<name>A0A2T1N4N0_9FLAO</name>
<feature type="transmembrane region" description="Helical" evidence="8">
    <location>
        <begin position="352"/>
        <end position="372"/>
    </location>
</feature>
<dbReference type="EMBL" id="PXOQ01000019">
    <property type="protein sequence ID" value="PSG86079.1"/>
    <property type="molecule type" value="Genomic_DNA"/>
</dbReference>
<comment type="subcellular location">
    <subcellularLocation>
        <location evidence="1">Cell membrane</location>
        <topology evidence="1">Multi-pass membrane protein</topology>
    </subcellularLocation>
</comment>